<feature type="transmembrane region" description="Helical" evidence="8">
    <location>
        <begin position="820"/>
        <end position="840"/>
    </location>
</feature>
<dbReference type="SFLD" id="SFLDG00002">
    <property type="entry name" value="C1.7:_P-type_atpase_like"/>
    <property type="match status" value="1"/>
</dbReference>
<evidence type="ECO:0000256" key="8">
    <source>
        <dbReference type="SAM" id="Phobius"/>
    </source>
</evidence>
<gene>
    <name evidence="12" type="primary">PMR1</name>
    <name evidence="12" type="ORF">MCBB_0664</name>
</gene>
<dbReference type="Pfam" id="PF00689">
    <property type="entry name" value="Cation_ATPase_C"/>
    <property type="match status" value="1"/>
</dbReference>
<dbReference type="Pfam" id="PF00702">
    <property type="entry name" value="Hydrolase"/>
    <property type="match status" value="1"/>
</dbReference>
<dbReference type="InterPro" id="IPR023299">
    <property type="entry name" value="ATPase_P-typ_cyto_dom_N"/>
</dbReference>
<dbReference type="InterPro" id="IPR023298">
    <property type="entry name" value="ATPase_P-typ_TM_dom_sf"/>
</dbReference>
<dbReference type="KEGG" id="mcub:MCBB_0664"/>
<dbReference type="PATRIC" id="fig|129848.4.peg.672"/>
<sequence>MADELDLKNISGLSEEEGTRKISEEGYNELPSSEKRSFLTIVLEVVREPMFLLLIACGTIYLFLGDLQEALMLLGFVFVIMGITFYQERKTERTLEALRDLSSPRARVIRDGKQKRIAGKELVTDDVIMLKEGDRVPADAVILSCSNLLINESILTGESVPVRKVHCGGVMDMHPPGGDGLPSVYSGTMVVQGMGVAQVMSTGLNTEMGRIGKRLKTLETEDTSLQKETRTLVRNMAIIGAGFCAAVVVIYGFTRLDWLNGFLAGITLAMAILPEEIPVVLTIFLALGAWRISRKSVLTRSSHAIQALGSTTVLCVDKTGTLTVNQMSVSKIFAGTDFYDFNPHETDHLPENFHELVEFSILASQRDPFDPMEKSLKEFGDKTLSETEHLHDDWQLVHEYPLSEKLLAMSHVWQSPDGEDYIIATKGAPEAVADLCHFNRAEIDKLSSNISLMAKDGLRIIGVANGSFKKPDLPHEQHDFHFEFLGLVGFLDPVRIQVPPAVEECYQAGIRVVMITGDYPGTAKNIAKTIGLKNPEEVITGPELDEMSDDDLKKRVMEVNIFARMVPEMKLRLVEVLKSNGEIVAMTGDGVNDAPALKSAQIGISMGGRGTDVAREASALVLLEDDFSSIVAAIKMGRRIFDNLKKAIAYIFAIHVPIVGMSILPVVFQWPLVLFPVQIAFLQLIIDPACSVVFEAEPAEKNVMKRPPRSSTNPLFDRKTLGMSILQGLFVLFVVLSVYLAALYWGHGEVYARTVCFTTLIFANLSLIIINRSWSRNILKAPKSSNKALWWVIGGALFFLVLVLYFPPLQNVFRFGPLEVQDILMCILAAFVIILCFESFKWVNRYRKKGLDETY</sequence>
<dbReference type="InterPro" id="IPR008250">
    <property type="entry name" value="ATPase_P-typ_transduc_dom_A_sf"/>
</dbReference>
<keyword evidence="2 8" id="KW-0812">Transmembrane</keyword>
<feature type="domain" description="Cation-transporting P-type ATPase C-terminal" evidence="10">
    <location>
        <begin position="671"/>
        <end position="843"/>
    </location>
</feature>
<dbReference type="GeneID" id="30411519"/>
<dbReference type="InterPro" id="IPR001757">
    <property type="entry name" value="P_typ_ATPase"/>
</dbReference>
<evidence type="ECO:0000256" key="5">
    <source>
        <dbReference type="ARBA" id="ARBA00022967"/>
    </source>
</evidence>
<keyword evidence="6 8" id="KW-1133">Transmembrane helix</keyword>
<dbReference type="PROSITE" id="PS00154">
    <property type="entry name" value="ATPASE_E1_E2"/>
    <property type="match status" value="1"/>
</dbReference>
<dbReference type="InterPro" id="IPR044492">
    <property type="entry name" value="P_typ_ATPase_HD_dom"/>
</dbReference>
<evidence type="ECO:0000313" key="12">
    <source>
        <dbReference type="EMBL" id="SCG85237.1"/>
    </source>
</evidence>
<evidence type="ECO:0000259" key="10">
    <source>
        <dbReference type="Pfam" id="PF00689"/>
    </source>
</evidence>
<keyword evidence="3" id="KW-0547">Nucleotide-binding</keyword>
<organism evidence="12 13">
    <name type="scientific">Methanobacterium congolense</name>
    <dbReference type="NCBI Taxonomy" id="118062"/>
    <lineage>
        <taxon>Archaea</taxon>
        <taxon>Methanobacteriati</taxon>
        <taxon>Methanobacteriota</taxon>
        <taxon>Methanomada group</taxon>
        <taxon>Methanobacteria</taxon>
        <taxon>Methanobacteriales</taxon>
        <taxon>Methanobacteriaceae</taxon>
        <taxon>Methanobacterium</taxon>
    </lineage>
</organism>
<dbReference type="Pfam" id="PF00690">
    <property type="entry name" value="Cation_ATPase_N"/>
    <property type="match status" value="1"/>
</dbReference>
<dbReference type="EC" id="3.6.3.8" evidence="12"/>
<keyword evidence="7 8" id="KW-0472">Membrane</keyword>
<dbReference type="InterPro" id="IPR059000">
    <property type="entry name" value="ATPase_P-type_domA"/>
</dbReference>
<dbReference type="STRING" id="118062.MCBB_0664"/>
<comment type="subcellular location">
    <subcellularLocation>
        <location evidence="1">Membrane</location>
        <topology evidence="1">Multi-pass membrane protein</topology>
    </subcellularLocation>
</comment>
<evidence type="ECO:0000313" key="13">
    <source>
        <dbReference type="Proteomes" id="UP000094707"/>
    </source>
</evidence>
<evidence type="ECO:0000256" key="3">
    <source>
        <dbReference type="ARBA" id="ARBA00022741"/>
    </source>
</evidence>
<protein>
    <submittedName>
        <fullName evidence="12">Calcium-transporting ATPase 1</fullName>
        <ecNumber evidence="12">3.6.3.8</ecNumber>
    </submittedName>
</protein>
<name>A0A1D3L0W7_9EURY</name>
<keyword evidence="12" id="KW-0378">Hydrolase</keyword>
<feature type="domain" description="Cation-transporting P-type ATPase N-terminal" evidence="11">
    <location>
        <begin position="4"/>
        <end position="60"/>
    </location>
</feature>
<dbReference type="SUPFAM" id="SSF81665">
    <property type="entry name" value="Calcium ATPase, transmembrane domain M"/>
    <property type="match status" value="1"/>
</dbReference>
<dbReference type="PANTHER" id="PTHR42861">
    <property type="entry name" value="CALCIUM-TRANSPORTING ATPASE"/>
    <property type="match status" value="1"/>
</dbReference>
<evidence type="ECO:0000256" key="1">
    <source>
        <dbReference type="ARBA" id="ARBA00004141"/>
    </source>
</evidence>
<dbReference type="NCBIfam" id="TIGR01494">
    <property type="entry name" value="ATPase_P-type"/>
    <property type="match status" value="2"/>
</dbReference>
<dbReference type="Gene3D" id="3.40.1110.10">
    <property type="entry name" value="Calcium-transporting ATPase, cytoplasmic domain N"/>
    <property type="match status" value="2"/>
</dbReference>
<dbReference type="Gene3D" id="1.20.1110.10">
    <property type="entry name" value="Calcium-transporting ATPase, transmembrane domain"/>
    <property type="match status" value="2"/>
</dbReference>
<keyword evidence="5" id="KW-1278">Translocase</keyword>
<dbReference type="RefSeq" id="WP_071906427.1">
    <property type="nucleotide sequence ID" value="NZ_LT607756.1"/>
</dbReference>
<evidence type="ECO:0000256" key="7">
    <source>
        <dbReference type="ARBA" id="ARBA00023136"/>
    </source>
</evidence>
<evidence type="ECO:0000256" key="4">
    <source>
        <dbReference type="ARBA" id="ARBA00022840"/>
    </source>
</evidence>
<evidence type="ECO:0000259" key="11">
    <source>
        <dbReference type="Pfam" id="PF00690"/>
    </source>
</evidence>
<feature type="transmembrane region" description="Helical" evidence="8">
    <location>
        <begin position="725"/>
        <end position="745"/>
    </location>
</feature>
<dbReference type="SUPFAM" id="SSF81660">
    <property type="entry name" value="Metal cation-transporting ATPase, ATP-binding domain N"/>
    <property type="match status" value="1"/>
</dbReference>
<dbReference type="Gene3D" id="2.70.150.10">
    <property type="entry name" value="Calcium-transporting ATPase, cytoplasmic transduction domain A"/>
    <property type="match status" value="1"/>
</dbReference>
<dbReference type="GO" id="GO:0005524">
    <property type="term" value="F:ATP binding"/>
    <property type="evidence" value="ECO:0007669"/>
    <property type="project" value="UniProtKB-KW"/>
</dbReference>
<feature type="transmembrane region" description="Helical" evidence="8">
    <location>
        <begin position="751"/>
        <end position="769"/>
    </location>
</feature>
<feature type="transmembrane region" description="Helical" evidence="8">
    <location>
        <begin position="236"/>
        <end position="254"/>
    </location>
</feature>
<evidence type="ECO:0000259" key="9">
    <source>
        <dbReference type="Pfam" id="PF00122"/>
    </source>
</evidence>
<feature type="transmembrane region" description="Helical" evidence="8">
    <location>
        <begin position="70"/>
        <end position="86"/>
    </location>
</feature>
<keyword evidence="13" id="KW-1185">Reference proteome</keyword>
<dbReference type="SUPFAM" id="SSF81653">
    <property type="entry name" value="Calcium ATPase, transduction domain A"/>
    <property type="match status" value="1"/>
</dbReference>
<dbReference type="GO" id="GO:0016020">
    <property type="term" value="C:membrane"/>
    <property type="evidence" value="ECO:0007669"/>
    <property type="project" value="UniProtKB-SubCell"/>
</dbReference>
<dbReference type="Gene3D" id="3.40.50.1000">
    <property type="entry name" value="HAD superfamily/HAD-like"/>
    <property type="match status" value="2"/>
</dbReference>
<accession>A0A1D3L0W7</accession>
<reference evidence="12 13" key="1">
    <citation type="submission" date="2016-08" db="EMBL/GenBank/DDBJ databases">
        <authorList>
            <person name="Seilhamer J.J."/>
        </authorList>
    </citation>
    <scope>NUCLEOTIDE SEQUENCE [LARGE SCALE GENOMIC DNA]</scope>
    <source>
        <strain evidence="12">Buetzberg</strain>
    </source>
</reference>
<dbReference type="InterPro" id="IPR023214">
    <property type="entry name" value="HAD_sf"/>
</dbReference>
<evidence type="ECO:0000256" key="2">
    <source>
        <dbReference type="ARBA" id="ARBA00022692"/>
    </source>
</evidence>
<evidence type="ECO:0000256" key="6">
    <source>
        <dbReference type="ARBA" id="ARBA00022989"/>
    </source>
</evidence>
<keyword evidence="4" id="KW-0067">ATP-binding</keyword>
<dbReference type="PRINTS" id="PR00119">
    <property type="entry name" value="CATATPASE"/>
</dbReference>
<dbReference type="InterPro" id="IPR036412">
    <property type="entry name" value="HAD-like_sf"/>
</dbReference>
<dbReference type="SFLD" id="SFLDS00003">
    <property type="entry name" value="Haloacid_Dehalogenase"/>
    <property type="match status" value="1"/>
</dbReference>
<feature type="transmembrane region" description="Helical" evidence="8">
    <location>
        <begin position="789"/>
        <end position="808"/>
    </location>
</feature>
<dbReference type="InterPro" id="IPR006068">
    <property type="entry name" value="ATPase_P-typ_cation-transptr_C"/>
</dbReference>
<dbReference type="EMBL" id="LT607756">
    <property type="protein sequence ID" value="SCG85237.1"/>
    <property type="molecule type" value="Genomic_DNA"/>
</dbReference>
<dbReference type="Proteomes" id="UP000094707">
    <property type="component" value="Chromosome I"/>
</dbReference>
<feature type="transmembrane region" description="Helical" evidence="8">
    <location>
        <begin position="266"/>
        <end position="290"/>
    </location>
</feature>
<dbReference type="AlphaFoldDB" id="A0A1D3L0W7"/>
<feature type="transmembrane region" description="Helical" evidence="8">
    <location>
        <begin position="45"/>
        <end position="64"/>
    </location>
</feature>
<dbReference type="GO" id="GO:0016887">
    <property type="term" value="F:ATP hydrolysis activity"/>
    <property type="evidence" value="ECO:0007669"/>
    <property type="project" value="InterPro"/>
</dbReference>
<feature type="transmembrane region" description="Helical" evidence="8">
    <location>
        <begin position="674"/>
        <end position="696"/>
    </location>
</feature>
<proteinExistence type="predicted"/>
<dbReference type="InterPro" id="IPR004014">
    <property type="entry name" value="ATPase_P-typ_cation-transptr_N"/>
</dbReference>
<feature type="transmembrane region" description="Helical" evidence="8">
    <location>
        <begin position="647"/>
        <end position="668"/>
    </location>
</feature>
<dbReference type="InterPro" id="IPR018303">
    <property type="entry name" value="ATPase_P-typ_P_site"/>
</dbReference>
<feature type="domain" description="P-type ATPase A" evidence="9">
    <location>
        <begin position="101"/>
        <end position="215"/>
    </location>
</feature>
<dbReference type="SUPFAM" id="SSF56784">
    <property type="entry name" value="HAD-like"/>
    <property type="match status" value="1"/>
</dbReference>
<dbReference type="Pfam" id="PF00122">
    <property type="entry name" value="E1-E2_ATPase"/>
    <property type="match status" value="1"/>
</dbReference>
<dbReference type="OrthoDB" id="8588at2157"/>
<dbReference type="PRINTS" id="PR00120">
    <property type="entry name" value="HATPASE"/>
</dbReference>
<dbReference type="SFLD" id="SFLDF00027">
    <property type="entry name" value="p-type_atpase"/>
    <property type="match status" value="1"/>
</dbReference>